<dbReference type="InterPro" id="IPR002999">
    <property type="entry name" value="Tudor"/>
</dbReference>
<gene>
    <name evidence="2" type="ORF">NQ318_021580</name>
</gene>
<dbReference type="PANTHER" id="PTHR22948:SF76">
    <property type="entry name" value="FI20010P1-RELATED"/>
    <property type="match status" value="1"/>
</dbReference>
<dbReference type="GO" id="GO:0005737">
    <property type="term" value="C:cytoplasm"/>
    <property type="evidence" value="ECO:0007669"/>
    <property type="project" value="UniProtKB-ARBA"/>
</dbReference>
<accession>A0AAV8YIP1</accession>
<name>A0AAV8YIP1_9CUCU</name>
<feature type="domain" description="Tudor" evidence="1">
    <location>
        <begin position="78"/>
        <end position="137"/>
    </location>
</feature>
<dbReference type="Gene3D" id="2.40.50.90">
    <property type="match status" value="1"/>
</dbReference>
<organism evidence="2 3">
    <name type="scientific">Aromia moschata</name>
    <dbReference type="NCBI Taxonomy" id="1265417"/>
    <lineage>
        <taxon>Eukaryota</taxon>
        <taxon>Metazoa</taxon>
        <taxon>Ecdysozoa</taxon>
        <taxon>Arthropoda</taxon>
        <taxon>Hexapoda</taxon>
        <taxon>Insecta</taxon>
        <taxon>Pterygota</taxon>
        <taxon>Neoptera</taxon>
        <taxon>Endopterygota</taxon>
        <taxon>Coleoptera</taxon>
        <taxon>Polyphaga</taxon>
        <taxon>Cucujiformia</taxon>
        <taxon>Chrysomeloidea</taxon>
        <taxon>Cerambycidae</taxon>
        <taxon>Cerambycinae</taxon>
        <taxon>Callichromatini</taxon>
        <taxon>Aromia</taxon>
    </lineage>
</organism>
<sequence>MSKEGVDELELVLEPFTVEPYLPDSLVKDELYEVKIYNVFDPSKFWLTTKIKELTIFMNYLKQFYDKADNRKTVTRSKIKKGILCIVRRTDTYYRCIIQPVLLPDDDKVRVFMIDFGLISNVDVCEVFHIFKKHAKVPRFAIRACLANILPRDPSKAWSQTDLKSFCALIEERQLIAKTCEIDIKRSILFVEIRTFCGAVCNSVNDTLIELKVARYIEPDDDFEVCTETMSNYKSKVKYKHLFPTFEAIEGGIVPYSLWEHDLLKNAVPLDLLYKNYYRYENNSDVDGTT</sequence>
<keyword evidence="3" id="KW-1185">Reference proteome</keyword>
<protein>
    <recommendedName>
        <fullName evidence="1">Tudor domain-containing protein</fullName>
    </recommendedName>
</protein>
<evidence type="ECO:0000313" key="3">
    <source>
        <dbReference type="Proteomes" id="UP001162162"/>
    </source>
</evidence>
<dbReference type="EMBL" id="JAPWTK010000089">
    <property type="protein sequence ID" value="KAJ8951136.1"/>
    <property type="molecule type" value="Genomic_DNA"/>
</dbReference>
<dbReference type="PROSITE" id="PS50304">
    <property type="entry name" value="TUDOR"/>
    <property type="match status" value="1"/>
</dbReference>
<evidence type="ECO:0000313" key="2">
    <source>
        <dbReference type="EMBL" id="KAJ8951136.1"/>
    </source>
</evidence>
<evidence type="ECO:0000259" key="1">
    <source>
        <dbReference type="PROSITE" id="PS50304"/>
    </source>
</evidence>
<dbReference type="InterPro" id="IPR035437">
    <property type="entry name" value="SNase_OB-fold_sf"/>
</dbReference>
<proteinExistence type="predicted"/>
<dbReference type="SUPFAM" id="SSF63748">
    <property type="entry name" value="Tudor/PWWP/MBT"/>
    <property type="match status" value="1"/>
</dbReference>
<dbReference type="PANTHER" id="PTHR22948">
    <property type="entry name" value="TUDOR DOMAIN CONTAINING PROTEIN"/>
    <property type="match status" value="1"/>
</dbReference>
<dbReference type="Gene3D" id="2.30.30.140">
    <property type="match status" value="1"/>
</dbReference>
<dbReference type="Proteomes" id="UP001162162">
    <property type="component" value="Unassembled WGS sequence"/>
</dbReference>
<dbReference type="InterPro" id="IPR050621">
    <property type="entry name" value="Tudor_domain_containing"/>
</dbReference>
<reference evidence="2" key="1">
    <citation type="journal article" date="2023" name="Insect Mol. Biol.">
        <title>Genome sequencing provides insights into the evolution of gene families encoding plant cell wall-degrading enzymes in longhorned beetles.</title>
        <authorList>
            <person name="Shin N.R."/>
            <person name="Okamura Y."/>
            <person name="Kirsch R."/>
            <person name="Pauchet Y."/>
        </authorList>
    </citation>
    <scope>NUCLEOTIDE SEQUENCE</scope>
    <source>
        <strain evidence="2">AMC_N1</strain>
    </source>
</reference>
<dbReference type="AlphaFoldDB" id="A0AAV8YIP1"/>
<comment type="caution">
    <text evidence="2">The sequence shown here is derived from an EMBL/GenBank/DDBJ whole genome shotgun (WGS) entry which is preliminary data.</text>
</comment>
<dbReference type="Pfam" id="PF00567">
    <property type="entry name" value="TUDOR"/>
    <property type="match status" value="1"/>
</dbReference>